<keyword evidence="16" id="KW-0411">Iron-sulfur</keyword>
<dbReference type="SUPFAM" id="SSF48452">
    <property type="entry name" value="TPR-like"/>
    <property type="match status" value="2"/>
</dbReference>
<evidence type="ECO:0000256" key="4">
    <source>
        <dbReference type="ARBA" id="ARBA00012438"/>
    </source>
</evidence>
<keyword evidence="22" id="KW-1185">Reference proteome</keyword>
<dbReference type="InterPro" id="IPR050482">
    <property type="entry name" value="Sensor_HK_TwoCompSys"/>
</dbReference>
<keyword evidence="10" id="KW-0479">Metal-binding</keyword>
<sequence>MINLYFLKHILFTFLLISFTFSYSKAGIKTHLTGEISKKDISPVFVVLNDTLIKIKYDIIVKLYKGEDYDEALEKAFELFNLCKNKNDKFWSQKILFLIADIYDKTRKYKNSLEYYKKSLEVVEFYVEDKNDLISSDSNLGLAFLKIGSLYQKLSVAKEEKNKFKYLDSAKYYYEKIENLPQLNNEIETIKAKAFNNLSAIYERDSVFDKAESYIKKSIRIHEKYNNKIGLAFATNNLGNIFLSQKNYKKSKDFYLEGINLIKDDNSTEAIRVKAGLYTNLAWAMRNLKDFKAYDFQEMSYEFQDNIRDKEFRGIIDELSSKFDFDAQKERFQRQEEVKLLKEKDKVNTIVVISVLILIFLLIIITYYSLRQKDLQIKLSKTELLQSQNLDKLKSESQVRILNAAIDGKESERKEIAETLHDNVSALLSSANLHLQASRGQFNGKVPIEIDKTQKIINEAATKIRSLSHSLMSSVLLKFGLNFAIKDIAEKYSNSELSIDTQIEGLRRYEQNFEIKTYNIIQEFINNILKHSEANNAFIKLREIENTLVLEISDDGIGFNKNTITAREGIGINQIDARIQMMKGKFKIITSKGNGTIIKVELPIQERETINLL</sequence>
<dbReference type="Pfam" id="PF07730">
    <property type="entry name" value="HisKA_3"/>
    <property type="match status" value="1"/>
</dbReference>
<dbReference type="GO" id="GO:0016020">
    <property type="term" value="C:membrane"/>
    <property type="evidence" value="ECO:0007669"/>
    <property type="project" value="InterPro"/>
</dbReference>
<dbReference type="PANTHER" id="PTHR24421:SF10">
    <property type="entry name" value="NITRATE_NITRITE SENSOR PROTEIN NARQ"/>
    <property type="match status" value="1"/>
</dbReference>
<evidence type="ECO:0000256" key="6">
    <source>
        <dbReference type="ARBA" id="ARBA00022485"/>
    </source>
</evidence>
<evidence type="ECO:0000256" key="9">
    <source>
        <dbReference type="ARBA" id="ARBA00022679"/>
    </source>
</evidence>
<dbReference type="CDD" id="cd16917">
    <property type="entry name" value="HATPase_UhpB-NarQ-NarX-like"/>
    <property type="match status" value="1"/>
</dbReference>
<evidence type="ECO:0000256" key="1">
    <source>
        <dbReference type="ARBA" id="ARBA00000085"/>
    </source>
</evidence>
<evidence type="ECO:0000256" key="14">
    <source>
        <dbReference type="ARBA" id="ARBA00023004"/>
    </source>
</evidence>
<evidence type="ECO:0000313" key="21">
    <source>
        <dbReference type="EMBL" id="PQJ77495.1"/>
    </source>
</evidence>
<evidence type="ECO:0000256" key="13">
    <source>
        <dbReference type="ARBA" id="ARBA00022840"/>
    </source>
</evidence>
<dbReference type="InterPro" id="IPR011990">
    <property type="entry name" value="TPR-like_helical_dom_sf"/>
</dbReference>
<dbReference type="GO" id="GO:0046983">
    <property type="term" value="F:protein dimerization activity"/>
    <property type="evidence" value="ECO:0007669"/>
    <property type="project" value="InterPro"/>
</dbReference>
<evidence type="ECO:0000313" key="22">
    <source>
        <dbReference type="Proteomes" id="UP000239068"/>
    </source>
</evidence>
<keyword evidence="19" id="KW-1133">Transmembrane helix</keyword>
<protein>
    <recommendedName>
        <fullName evidence="5">Oxygen sensor histidine kinase NreB</fullName>
        <ecNumber evidence="4">2.7.13.3</ecNumber>
    </recommendedName>
    <alternativeName>
        <fullName evidence="18">Nitrogen regulation protein B</fullName>
    </alternativeName>
</protein>
<organism evidence="21 22">
    <name type="scientific">Polaribacter glomeratus</name>
    <dbReference type="NCBI Taxonomy" id="102"/>
    <lineage>
        <taxon>Bacteria</taxon>
        <taxon>Pseudomonadati</taxon>
        <taxon>Bacteroidota</taxon>
        <taxon>Flavobacteriia</taxon>
        <taxon>Flavobacteriales</taxon>
        <taxon>Flavobacteriaceae</taxon>
    </lineage>
</organism>
<reference evidence="21 22" key="1">
    <citation type="submission" date="2016-12" db="EMBL/GenBank/DDBJ databases">
        <title>Trade-off between light-utilization and light-protection in marine flavobacteria.</title>
        <authorList>
            <person name="Kumagai Y."/>
            <person name="Yoshizawa S."/>
            <person name="Kogure K."/>
            <person name="Iwasaki W."/>
        </authorList>
    </citation>
    <scope>NUCLEOTIDE SEQUENCE [LARGE SCALE GENOMIC DNA]</scope>
    <source>
        <strain evidence="21 22">ATCC 43844</strain>
    </source>
</reference>
<evidence type="ECO:0000256" key="10">
    <source>
        <dbReference type="ARBA" id="ARBA00022723"/>
    </source>
</evidence>
<keyword evidence="8" id="KW-0597">Phosphoprotein</keyword>
<evidence type="ECO:0000259" key="20">
    <source>
        <dbReference type="PROSITE" id="PS50109"/>
    </source>
</evidence>
<dbReference type="InterPro" id="IPR004358">
    <property type="entry name" value="Sig_transdc_His_kin-like_C"/>
</dbReference>
<dbReference type="InterPro" id="IPR011712">
    <property type="entry name" value="Sig_transdc_His_kin_sub3_dim/P"/>
</dbReference>
<dbReference type="GO" id="GO:0005524">
    <property type="term" value="F:ATP binding"/>
    <property type="evidence" value="ECO:0007669"/>
    <property type="project" value="UniProtKB-KW"/>
</dbReference>
<feature type="transmembrane region" description="Helical" evidence="19">
    <location>
        <begin position="350"/>
        <end position="370"/>
    </location>
</feature>
<evidence type="ECO:0000256" key="2">
    <source>
        <dbReference type="ARBA" id="ARBA00001966"/>
    </source>
</evidence>
<keyword evidence="7" id="KW-0963">Cytoplasm</keyword>
<dbReference type="InterPro" id="IPR019734">
    <property type="entry name" value="TPR_rpt"/>
</dbReference>
<keyword evidence="12" id="KW-0418">Kinase</keyword>
<gene>
    <name evidence="21" type="ORF">BTO16_16890</name>
</gene>
<dbReference type="Gene3D" id="1.20.5.1930">
    <property type="match status" value="1"/>
</dbReference>
<dbReference type="InterPro" id="IPR003594">
    <property type="entry name" value="HATPase_dom"/>
</dbReference>
<keyword evidence="19" id="KW-0812">Transmembrane</keyword>
<dbReference type="PANTHER" id="PTHR24421">
    <property type="entry name" value="NITRATE/NITRITE SENSOR PROTEIN NARX-RELATED"/>
    <property type="match status" value="1"/>
</dbReference>
<keyword evidence="14" id="KW-0408">Iron</keyword>
<dbReference type="SUPFAM" id="SSF55874">
    <property type="entry name" value="ATPase domain of HSP90 chaperone/DNA topoisomerase II/histidine kinase"/>
    <property type="match status" value="1"/>
</dbReference>
<keyword evidence="6" id="KW-0004">4Fe-4S</keyword>
<name>A0A2S7WIR0_9FLAO</name>
<dbReference type="GO" id="GO:0000155">
    <property type="term" value="F:phosphorelay sensor kinase activity"/>
    <property type="evidence" value="ECO:0007669"/>
    <property type="project" value="InterPro"/>
</dbReference>
<dbReference type="PROSITE" id="PS50109">
    <property type="entry name" value="HIS_KIN"/>
    <property type="match status" value="1"/>
</dbReference>
<evidence type="ECO:0000256" key="19">
    <source>
        <dbReference type="SAM" id="Phobius"/>
    </source>
</evidence>
<keyword evidence="11" id="KW-0547">Nucleotide-binding</keyword>
<evidence type="ECO:0000256" key="18">
    <source>
        <dbReference type="ARBA" id="ARBA00030800"/>
    </source>
</evidence>
<comment type="caution">
    <text evidence="21">The sequence shown here is derived from an EMBL/GenBank/DDBJ whole genome shotgun (WGS) entry which is preliminary data.</text>
</comment>
<keyword evidence="9" id="KW-0808">Transferase</keyword>
<feature type="domain" description="Histidine kinase" evidence="20">
    <location>
        <begin position="415"/>
        <end position="606"/>
    </location>
</feature>
<dbReference type="EMBL" id="MSCM01000002">
    <property type="protein sequence ID" value="PQJ77495.1"/>
    <property type="molecule type" value="Genomic_DNA"/>
</dbReference>
<evidence type="ECO:0000256" key="17">
    <source>
        <dbReference type="ARBA" id="ARBA00024827"/>
    </source>
</evidence>
<accession>A0A2S7WIR0</accession>
<comment type="cofactor">
    <cofactor evidence="2">
        <name>[4Fe-4S] cluster</name>
        <dbReference type="ChEBI" id="CHEBI:49883"/>
    </cofactor>
</comment>
<dbReference type="Gene3D" id="1.25.40.10">
    <property type="entry name" value="Tetratricopeptide repeat domain"/>
    <property type="match status" value="1"/>
</dbReference>
<comment type="function">
    <text evidence="17">Member of the two-component regulatory system NreB/NreC involved in the control of dissimilatory nitrate/nitrite reduction in response to oxygen. NreB functions as a direct oxygen sensor histidine kinase which is autophosphorylated, in the absence of oxygen, probably at the conserved histidine residue, and transfers its phosphate group probably to a conserved aspartate residue of NreC. NreB/NreC activates the expression of the nitrate (narGHJI) and nitrite (nir) reductase operons, as well as the putative nitrate transporter gene narT.</text>
</comment>
<dbReference type="PRINTS" id="PR00344">
    <property type="entry name" value="BCTRLSENSOR"/>
</dbReference>
<keyword evidence="13" id="KW-0067">ATP-binding</keyword>
<dbReference type="InterPro" id="IPR036890">
    <property type="entry name" value="HATPase_C_sf"/>
</dbReference>
<dbReference type="Gene3D" id="3.30.565.10">
    <property type="entry name" value="Histidine kinase-like ATPase, C-terminal domain"/>
    <property type="match status" value="1"/>
</dbReference>
<dbReference type="Pfam" id="PF13181">
    <property type="entry name" value="TPR_8"/>
    <property type="match status" value="1"/>
</dbReference>
<evidence type="ECO:0000256" key="15">
    <source>
        <dbReference type="ARBA" id="ARBA00023012"/>
    </source>
</evidence>
<dbReference type="Pfam" id="PF02518">
    <property type="entry name" value="HATPase_c"/>
    <property type="match status" value="1"/>
</dbReference>
<evidence type="ECO:0000256" key="12">
    <source>
        <dbReference type="ARBA" id="ARBA00022777"/>
    </source>
</evidence>
<dbReference type="Pfam" id="PF13424">
    <property type="entry name" value="TPR_12"/>
    <property type="match status" value="1"/>
</dbReference>
<comment type="catalytic activity">
    <reaction evidence="1">
        <text>ATP + protein L-histidine = ADP + protein N-phospho-L-histidine.</text>
        <dbReference type="EC" id="2.7.13.3"/>
    </reaction>
</comment>
<evidence type="ECO:0000256" key="5">
    <source>
        <dbReference type="ARBA" id="ARBA00017322"/>
    </source>
</evidence>
<dbReference type="GO" id="GO:0005737">
    <property type="term" value="C:cytoplasm"/>
    <property type="evidence" value="ECO:0007669"/>
    <property type="project" value="UniProtKB-SubCell"/>
</dbReference>
<evidence type="ECO:0000256" key="16">
    <source>
        <dbReference type="ARBA" id="ARBA00023014"/>
    </source>
</evidence>
<evidence type="ECO:0000256" key="7">
    <source>
        <dbReference type="ARBA" id="ARBA00022490"/>
    </source>
</evidence>
<dbReference type="EC" id="2.7.13.3" evidence="4"/>
<proteinExistence type="predicted"/>
<dbReference type="SMART" id="SM00028">
    <property type="entry name" value="TPR"/>
    <property type="match status" value="3"/>
</dbReference>
<dbReference type="Proteomes" id="UP000239068">
    <property type="component" value="Unassembled WGS sequence"/>
</dbReference>
<evidence type="ECO:0000256" key="8">
    <source>
        <dbReference type="ARBA" id="ARBA00022553"/>
    </source>
</evidence>
<evidence type="ECO:0000256" key="11">
    <source>
        <dbReference type="ARBA" id="ARBA00022741"/>
    </source>
</evidence>
<dbReference type="InterPro" id="IPR005467">
    <property type="entry name" value="His_kinase_dom"/>
</dbReference>
<evidence type="ECO:0000256" key="3">
    <source>
        <dbReference type="ARBA" id="ARBA00004496"/>
    </source>
</evidence>
<keyword evidence="19" id="KW-0472">Membrane</keyword>
<dbReference type="GO" id="GO:0046872">
    <property type="term" value="F:metal ion binding"/>
    <property type="evidence" value="ECO:0007669"/>
    <property type="project" value="UniProtKB-KW"/>
</dbReference>
<dbReference type="GO" id="GO:0051539">
    <property type="term" value="F:4 iron, 4 sulfur cluster binding"/>
    <property type="evidence" value="ECO:0007669"/>
    <property type="project" value="UniProtKB-KW"/>
</dbReference>
<comment type="subcellular location">
    <subcellularLocation>
        <location evidence="3">Cytoplasm</location>
    </subcellularLocation>
</comment>
<dbReference type="AlphaFoldDB" id="A0A2S7WIR0"/>
<keyword evidence="15" id="KW-0902">Two-component regulatory system</keyword>